<accession>A0A392QGT1</accession>
<keyword evidence="2" id="KW-1185">Reference proteome</keyword>
<dbReference type="AlphaFoldDB" id="A0A392QGT1"/>
<proteinExistence type="predicted"/>
<protein>
    <submittedName>
        <fullName evidence="1">Structural maintenance of chromosomes protein 3-like</fullName>
    </submittedName>
</protein>
<evidence type="ECO:0000313" key="1">
    <source>
        <dbReference type="EMBL" id="MCI23603.1"/>
    </source>
</evidence>
<organism evidence="1 2">
    <name type="scientific">Trifolium medium</name>
    <dbReference type="NCBI Taxonomy" id="97028"/>
    <lineage>
        <taxon>Eukaryota</taxon>
        <taxon>Viridiplantae</taxon>
        <taxon>Streptophyta</taxon>
        <taxon>Embryophyta</taxon>
        <taxon>Tracheophyta</taxon>
        <taxon>Spermatophyta</taxon>
        <taxon>Magnoliopsida</taxon>
        <taxon>eudicotyledons</taxon>
        <taxon>Gunneridae</taxon>
        <taxon>Pentapetalae</taxon>
        <taxon>rosids</taxon>
        <taxon>fabids</taxon>
        <taxon>Fabales</taxon>
        <taxon>Fabaceae</taxon>
        <taxon>Papilionoideae</taxon>
        <taxon>50 kb inversion clade</taxon>
        <taxon>NPAAA clade</taxon>
        <taxon>Hologalegina</taxon>
        <taxon>IRL clade</taxon>
        <taxon>Trifolieae</taxon>
        <taxon>Trifolium</taxon>
    </lineage>
</organism>
<comment type="caution">
    <text evidence="1">The sequence shown here is derived from an EMBL/GenBank/DDBJ whole genome shotgun (WGS) entry which is preliminary data.</text>
</comment>
<dbReference type="Proteomes" id="UP000265520">
    <property type="component" value="Unassembled WGS sequence"/>
</dbReference>
<feature type="non-terminal residue" evidence="1">
    <location>
        <position position="1"/>
    </location>
</feature>
<name>A0A392QGT1_9FABA</name>
<dbReference type="EMBL" id="LXQA010136920">
    <property type="protein sequence ID" value="MCI23603.1"/>
    <property type="molecule type" value="Genomic_DNA"/>
</dbReference>
<sequence length="52" mass="6136">DQVSKNGSMTGGFYDHRRTKLKFMNIIKQTADSIHIREKELKQVKFQIQDIL</sequence>
<reference evidence="1 2" key="1">
    <citation type="journal article" date="2018" name="Front. Plant Sci.">
        <title>Red Clover (Trifolium pratense) and Zigzag Clover (T. medium) - A Picture of Genomic Similarities and Differences.</title>
        <authorList>
            <person name="Dluhosova J."/>
            <person name="Istvanek J."/>
            <person name="Nedelnik J."/>
            <person name="Repkova J."/>
        </authorList>
    </citation>
    <scope>NUCLEOTIDE SEQUENCE [LARGE SCALE GENOMIC DNA]</scope>
    <source>
        <strain evidence="2">cv. 10/8</strain>
        <tissue evidence="1">Leaf</tissue>
    </source>
</reference>
<evidence type="ECO:0000313" key="2">
    <source>
        <dbReference type="Proteomes" id="UP000265520"/>
    </source>
</evidence>